<feature type="region of interest" description="Disordered" evidence="1">
    <location>
        <begin position="66"/>
        <end position="97"/>
    </location>
</feature>
<sequence>MSWLLVALTPGLLMLATFGLDRLEAGLAREQAPRQVWSTARGAASALAALPVSELHHRELVLQTVGSGSSDDHLPLRRSDPQATNPQFPATRHAYRV</sequence>
<proteinExistence type="predicted"/>
<dbReference type="RefSeq" id="WP_036453952.1">
    <property type="nucleotide sequence ID" value="NZ_CP027541.1"/>
</dbReference>
<accession>A0A2U9PYX0</accession>
<dbReference type="EMBL" id="CP027541">
    <property type="protein sequence ID" value="AWT57000.1"/>
    <property type="molecule type" value="Genomic_DNA"/>
</dbReference>
<evidence type="ECO:0000313" key="2">
    <source>
        <dbReference type="EMBL" id="AWT57000.1"/>
    </source>
</evidence>
<reference evidence="2 3" key="1">
    <citation type="journal article" date="2013" name="Genome Announc.">
        <title>Draft genome sequence of MKD8, a conjugal recipient Mycobacterium smegmatis strain.</title>
        <authorList>
            <person name="Gray T.A."/>
            <person name="Palumbo M.J."/>
            <person name="Derbyshire K.M."/>
        </authorList>
    </citation>
    <scope>NUCLEOTIDE SEQUENCE [LARGE SCALE GENOMIC DNA]</scope>
    <source>
        <strain evidence="2 3">MKD8</strain>
    </source>
</reference>
<evidence type="ECO:0000256" key="1">
    <source>
        <dbReference type="SAM" id="MobiDB-lite"/>
    </source>
</evidence>
<protein>
    <submittedName>
        <fullName evidence="2">Uncharacterized protein</fullName>
    </submittedName>
</protein>
<gene>
    <name evidence="2" type="ORF">D806_060610</name>
</gene>
<organism evidence="2 3">
    <name type="scientific">Mycolicibacterium smegmatis (strain MKD8)</name>
    <name type="common">Mycobacterium smegmatis</name>
    <dbReference type="NCBI Taxonomy" id="1214915"/>
    <lineage>
        <taxon>Bacteria</taxon>
        <taxon>Bacillati</taxon>
        <taxon>Actinomycetota</taxon>
        <taxon>Actinomycetes</taxon>
        <taxon>Mycobacteriales</taxon>
        <taxon>Mycobacteriaceae</taxon>
        <taxon>Mycolicibacterium</taxon>
    </lineage>
</organism>
<feature type="compositionally biased region" description="Basic and acidic residues" evidence="1">
    <location>
        <begin position="70"/>
        <end position="80"/>
    </location>
</feature>
<name>A0A2U9PYX0_MYCSE</name>
<dbReference type="Proteomes" id="UP000011200">
    <property type="component" value="Chromosome"/>
</dbReference>
<evidence type="ECO:0000313" key="3">
    <source>
        <dbReference type="Proteomes" id="UP000011200"/>
    </source>
</evidence>
<dbReference type="AlphaFoldDB" id="A0A2U9PYX0"/>
<reference evidence="3" key="2">
    <citation type="submission" date="2018-03" db="EMBL/GenBank/DDBJ databases">
        <authorList>
            <person name="Derbyshire K."/>
            <person name="Gray T.A."/>
            <person name="Champion M."/>
        </authorList>
    </citation>
    <scope>NUCLEOTIDE SEQUENCE [LARGE SCALE GENOMIC DNA]</scope>
    <source>
        <strain evidence="3">MKD8</strain>
    </source>
</reference>